<proteinExistence type="predicted"/>
<organism evidence="1 2">
    <name type="scientific">Roseicella frigidaeris</name>
    <dbReference type="NCBI Taxonomy" id="2230885"/>
    <lineage>
        <taxon>Bacteria</taxon>
        <taxon>Pseudomonadati</taxon>
        <taxon>Pseudomonadota</taxon>
        <taxon>Alphaproteobacteria</taxon>
        <taxon>Acetobacterales</taxon>
        <taxon>Roseomonadaceae</taxon>
        <taxon>Roseicella</taxon>
    </lineage>
</organism>
<accession>A0A327LUI7</accession>
<protein>
    <submittedName>
        <fullName evidence="1">Uncharacterized protein</fullName>
    </submittedName>
</protein>
<comment type="caution">
    <text evidence="1">The sequence shown here is derived from an EMBL/GenBank/DDBJ whole genome shotgun (WGS) entry which is preliminary data.</text>
</comment>
<dbReference type="EMBL" id="QLIX01000072">
    <property type="protein sequence ID" value="RAI54046.1"/>
    <property type="molecule type" value="Genomic_DNA"/>
</dbReference>
<name>A0A327LUI7_9PROT</name>
<evidence type="ECO:0000313" key="1">
    <source>
        <dbReference type="EMBL" id="RAI54046.1"/>
    </source>
</evidence>
<evidence type="ECO:0000313" key="2">
    <source>
        <dbReference type="Proteomes" id="UP000249065"/>
    </source>
</evidence>
<sequence>MPPPILERLERQAAGLLRSLVQLAPDAARLLKTLKDGEAFHVVMQGRTGDLKKAGDGLLHAWVQDGAGKFKEQALLRPAGLDPAALSALSGLAINAMLLELAAKMDALHGDVRNVKALLQAQFDGELLGAVRQYPTVCRMSDDAQRKAALTQLAGDLHKLIAGALERVSVELARQPSSTKTLPATLTDDDVARTWDGLRQRMALALQGIRTLIFCYQDLGEVDAAQHALEQMLDHLAKLDFPGAASKARLAPWRKDDPPEQVWAKIPGLIVQARQRLADAKDGRFTLDVTLRPENLLS</sequence>
<dbReference type="Proteomes" id="UP000249065">
    <property type="component" value="Unassembled WGS sequence"/>
</dbReference>
<reference evidence="2" key="1">
    <citation type="submission" date="2018-06" db="EMBL/GenBank/DDBJ databases">
        <authorList>
            <person name="Khan S.A."/>
        </authorList>
    </citation>
    <scope>NUCLEOTIDE SEQUENCE [LARGE SCALE GENOMIC DNA]</scope>
    <source>
        <strain evidence="2">DB-1506</strain>
    </source>
</reference>
<keyword evidence="2" id="KW-1185">Reference proteome</keyword>
<gene>
    <name evidence="1" type="ORF">DOO78_26745</name>
</gene>
<dbReference type="AlphaFoldDB" id="A0A327LUI7"/>